<organism evidence="1 2">
    <name type="scientific">Paenibacillus phytohabitans</name>
    <dbReference type="NCBI Taxonomy" id="2654978"/>
    <lineage>
        <taxon>Bacteria</taxon>
        <taxon>Bacillati</taxon>
        <taxon>Bacillota</taxon>
        <taxon>Bacilli</taxon>
        <taxon>Bacillales</taxon>
        <taxon>Paenibacillaceae</taxon>
        <taxon>Paenibacillus</taxon>
    </lineage>
</organism>
<gene>
    <name evidence="1" type="ORF">GC101_15840</name>
</gene>
<accession>A0ABX1YH50</accession>
<comment type="caution">
    <text evidence="1">The sequence shown here is derived from an EMBL/GenBank/DDBJ whole genome shotgun (WGS) entry which is preliminary data.</text>
</comment>
<dbReference type="EMBL" id="WHOB01000043">
    <property type="protein sequence ID" value="NOU80342.1"/>
    <property type="molecule type" value="Genomic_DNA"/>
</dbReference>
<reference evidence="1 2" key="1">
    <citation type="submission" date="2019-10" db="EMBL/GenBank/DDBJ databases">
        <title>Description of Paenibacillus terricola sp. nov.</title>
        <authorList>
            <person name="Carlier A."/>
            <person name="Qi S."/>
        </authorList>
    </citation>
    <scope>NUCLEOTIDE SEQUENCE [LARGE SCALE GENOMIC DNA]</scope>
    <source>
        <strain evidence="1 2">LMG 31459</strain>
    </source>
</reference>
<name>A0ABX1YH50_9BACL</name>
<evidence type="ECO:0000313" key="2">
    <source>
        <dbReference type="Proteomes" id="UP000596857"/>
    </source>
</evidence>
<protein>
    <submittedName>
        <fullName evidence="1">Uncharacterized protein</fullName>
    </submittedName>
</protein>
<keyword evidence="2" id="KW-1185">Reference proteome</keyword>
<proteinExistence type="predicted"/>
<dbReference type="Proteomes" id="UP000596857">
    <property type="component" value="Unassembled WGS sequence"/>
</dbReference>
<sequence length="84" mass="10150">MTHKELYDLHMQLLFDYEKYNNCLSSNQRDINYYKQQFFIAQDIVQRIFVLNQLLNLHEKSRAQHIKWCSGGYFGKNITEGEKT</sequence>
<evidence type="ECO:0000313" key="1">
    <source>
        <dbReference type="EMBL" id="NOU80342.1"/>
    </source>
</evidence>